<dbReference type="AlphaFoldDB" id="A0AAE0WAI5"/>
<feature type="region of interest" description="Disordered" evidence="1">
    <location>
        <begin position="1"/>
        <end position="56"/>
    </location>
</feature>
<evidence type="ECO:0000256" key="1">
    <source>
        <dbReference type="SAM" id="MobiDB-lite"/>
    </source>
</evidence>
<accession>A0AAE0WAI5</accession>
<organism evidence="2 3">
    <name type="scientific">Potamilus streckersoni</name>
    <dbReference type="NCBI Taxonomy" id="2493646"/>
    <lineage>
        <taxon>Eukaryota</taxon>
        <taxon>Metazoa</taxon>
        <taxon>Spiralia</taxon>
        <taxon>Lophotrochozoa</taxon>
        <taxon>Mollusca</taxon>
        <taxon>Bivalvia</taxon>
        <taxon>Autobranchia</taxon>
        <taxon>Heteroconchia</taxon>
        <taxon>Palaeoheterodonta</taxon>
        <taxon>Unionida</taxon>
        <taxon>Unionoidea</taxon>
        <taxon>Unionidae</taxon>
        <taxon>Ambleminae</taxon>
        <taxon>Lampsilini</taxon>
        <taxon>Potamilus</taxon>
    </lineage>
</organism>
<comment type="caution">
    <text evidence="2">The sequence shown here is derived from an EMBL/GenBank/DDBJ whole genome shotgun (WGS) entry which is preliminary data.</text>
</comment>
<evidence type="ECO:0000313" key="2">
    <source>
        <dbReference type="EMBL" id="KAK3607456.1"/>
    </source>
</evidence>
<name>A0AAE0WAI5_9BIVA</name>
<dbReference type="Proteomes" id="UP001195483">
    <property type="component" value="Unassembled WGS sequence"/>
</dbReference>
<feature type="region of interest" description="Disordered" evidence="1">
    <location>
        <begin position="150"/>
        <end position="174"/>
    </location>
</feature>
<reference evidence="2" key="1">
    <citation type="journal article" date="2021" name="Genome Biol. Evol.">
        <title>A High-Quality Reference Genome for a Parasitic Bivalve with Doubly Uniparental Inheritance (Bivalvia: Unionida).</title>
        <authorList>
            <person name="Smith C.H."/>
        </authorList>
    </citation>
    <scope>NUCLEOTIDE SEQUENCE</scope>
    <source>
        <strain evidence="2">CHS0354</strain>
    </source>
</reference>
<evidence type="ECO:0000313" key="3">
    <source>
        <dbReference type="Proteomes" id="UP001195483"/>
    </source>
</evidence>
<proteinExistence type="predicted"/>
<feature type="compositionally biased region" description="Basic residues" evidence="1">
    <location>
        <begin position="1"/>
        <end position="25"/>
    </location>
</feature>
<keyword evidence="3" id="KW-1185">Reference proteome</keyword>
<dbReference type="EMBL" id="JAEAOA010000968">
    <property type="protein sequence ID" value="KAK3607456.1"/>
    <property type="molecule type" value="Genomic_DNA"/>
</dbReference>
<sequence>MANMRRSRSAHGPHKKKGNTHHQIHARLSATTPQKRPIKINISISGPTTRRENPTWPNMKTQENENSALPIAHHATIIVHPDNWSNPTRRKTQMASTLSMITIEEAFVSLHASTRKENPKQIKDGADSPNQINNTTITLAQIVARLTFSPMTNARPSKPYQYPKQDTKATTAPP</sequence>
<reference evidence="2" key="2">
    <citation type="journal article" date="2021" name="Genome Biol. Evol.">
        <title>Developing a high-quality reference genome for a parasitic bivalve with doubly uniparental inheritance (Bivalvia: Unionida).</title>
        <authorList>
            <person name="Smith C.H."/>
        </authorList>
    </citation>
    <scope>NUCLEOTIDE SEQUENCE</scope>
    <source>
        <strain evidence="2">CHS0354</strain>
        <tissue evidence="2">Mantle</tissue>
    </source>
</reference>
<protein>
    <submittedName>
        <fullName evidence="2">Uncharacterized protein</fullName>
    </submittedName>
</protein>
<gene>
    <name evidence="2" type="ORF">CHS0354_015600</name>
</gene>
<reference evidence="2" key="3">
    <citation type="submission" date="2023-05" db="EMBL/GenBank/DDBJ databases">
        <authorList>
            <person name="Smith C.H."/>
        </authorList>
    </citation>
    <scope>NUCLEOTIDE SEQUENCE</scope>
    <source>
        <strain evidence="2">CHS0354</strain>
        <tissue evidence="2">Mantle</tissue>
    </source>
</reference>